<evidence type="ECO:0000313" key="2">
    <source>
        <dbReference type="EMBL" id="ORZ01786.1"/>
    </source>
</evidence>
<accession>A0A1X2HSB0</accession>
<dbReference type="Proteomes" id="UP000242180">
    <property type="component" value="Unassembled WGS sequence"/>
</dbReference>
<sequence>MTPHPPVFYFSFQAISYITFLLCSTVLGSCPEISFAFRITLQNSAQRWRLPKKSSLRLYSRALIVSVCSNGTGIMYYRRPFACKRAFHSDPGKAKARRLPRATDYQVCIKTN</sequence>
<reference evidence="2 3" key="1">
    <citation type="submission" date="2016-07" db="EMBL/GenBank/DDBJ databases">
        <title>Pervasive Adenine N6-methylation of Active Genes in Fungi.</title>
        <authorList>
            <consortium name="DOE Joint Genome Institute"/>
            <person name="Mondo S.J."/>
            <person name="Dannebaum R.O."/>
            <person name="Kuo R.C."/>
            <person name="Labutti K."/>
            <person name="Haridas S."/>
            <person name="Kuo A."/>
            <person name="Salamov A."/>
            <person name="Ahrendt S.R."/>
            <person name="Lipzen A."/>
            <person name="Sullivan W."/>
            <person name="Andreopoulos W.B."/>
            <person name="Clum A."/>
            <person name="Lindquist E."/>
            <person name="Daum C."/>
            <person name="Ramamoorthy G.K."/>
            <person name="Gryganskyi A."/>
            <person name="Culley D."/>
            <person name="Magnuson J.K."/>
            <person name="James T.Y."/>
            <person name="O'Malley M.A."/>
            <person name="Stajich J.E."/>
            <person name="Spatafora J.W."/>
            <person name="Visel A."/>
            <person name="Grigoriev I.V."/>
        </authorList>
    </citation>
    <scope>NUCLEOTIDE SEQUENCE [LARGE SCALE GENOMIC DNA]</scope>
    <source>
        <strain evidence="2 3">NRRL 2496</strain>
    </source>
</reference>
<dbReference type="EMBL" id="MCGN01000002">
    <property type="protein sequence ID" value="ORZ01786.1"/>
    <property type="molecule type" value="Genomic_DNA"/>
</dbReference>
<organism evidence="2 3">
    <name type="scientific">Syncephalastrum racemosum</name>
    <name type="common">Filamentous fungus</name>
    <dbReference type="NCBI Taxonomy" id="13706"/>
    <lineage>
        <taxon>Eukaryota</taxon>
        <taxon>Fungi</taxon>
        <taxon>Fungi incertae sedis</taxon>
        <taxon>Mucoromycota</taxon>
        <taxon>Mucoromycotina</taxon>
        <taxon>Mucoromycetes</taxon>
        <taxon>Mucorales</taxon>
        <taxon>Syncephalastraceae</taxon>
        <taxon>Syncephalastrum</taxon>
    </lineage>
</organism>
<keyword evidence="1" id="KW-1133">Transmembrane helix</keyword>
<dbReference type="AlphaFoldDB" id="A0A1X2HSB0"/>
<keyword evidence="3" id="KW-1185">Reference proteome</keyword>
<gene>
    <name evidence="2" type="ORF">BCR43DRAFT_487510</name>
</gene>
<protein>
    <submittedName>
        <fullName evidence="2">Uncharacterized protein</fullName>
    </submittedName>
</protein>
<evidence type="ECO:0000313" key="3">
    <source>
        <dbReference type="Proteomes" id="UP000242180"/>
    </source>
</evidence>
<evidence type="ECO:0000256" key="1">
    <source>
        <dbReference type="SAM" id="Phobius"/>
    </source>
</evidence>
<proteinExistence type="predicted"/>
<keyword evidence="1" id="KW-0472">Membrane</keyword>
<keyword evidence="1" id="KW-0812">Transmembrane</keyword>
<name>A0A1X2HSB0_SYNRA</name>
<comment type="caution">
    <text evidence="2">The sequence shown here is derived from an EMBL/GenBank/DDBJ whole genome shotgun (WGS) entry which is preliminary data.</text>
</comment>
<dbReference type="InParanoid" id="A0A1X2HSB0"/>
<feature type="transmembrane region" description="Helical" evidence="1">
    <location>
        <begin position="14"/>
        <end position="37"/>
    </location>
</feature>
<feature type="transmembrane region" description="Helical" evidence="1">
    <location>
        <begin position="58"/>
        <end position="77"/>
    </location>
</feature>